<dbReference type="InterPro" id="IPR016181">
    <property type="entry name" value="Acyl_CoA_acyltransferase"/>
</dbReference>
<dbReference type="Gene3D" id="3.40.630.30">
    <property type="match status" value="1"/>
</dbReference>
<comment type="caution">
    <text evidence="2">The sequence shown here is derived from an EMBL/GenBank/DDBJ whole genome shotgun (WGS) entry which is preliminary data.</text>
</comment>
<sequence length="169" mass="18567">MLAARAGPTLEGMDPHRFRQATPEDAQALLDVERAAGVAALGHIFPPGMYPFPSDEVRAKWEAALAEPGVRVLVLDDDVDSSRLACFVAHDERLLRHLAVHPSHWGSGLARAAMDAAVAEMDDPRLWCLSDNDQAVGFYEHLGWRRTGRTQASEYAPFPDVVEMVLPRG</sequence>
<dbReference type="InterPro" id="IPR000182">
    <property type="entry name" value="GNAT_dom"/>
</dbReference>
<evidence type="ECO:0000313" key="3">
    <source>
        <dbReference type="Proteomes" id="UP001500843"/>
    </source>
</evidence>
<reference evidence="3" key="1">
    <citation type="journal article" date="2019" name="Int. J. Syst. Evol. Microbiol.">
        <title>The Global Catalogue of Microorganisms (GCM) 10K type strain sequencing project: providing services to taxonomists for standard genome sequencing and annotation.</title>
        <authorList>
            <consortium name="The Broad Institute Genomics Platform"/>
            <consortium name="The Broad Institute Genome Sequencing Center for Infectious Disease"/>
            <person name="Wu L."/>
            <person name="Ma J."/>
        </authorList>
    </citation>
    <scope>NUCLEOTIDE SEQUENCE [LARGE SCALE GENOMIC DNA]</scope>
    <source>
        <strain evidence="3">JCM 17975</strain>
    </source>
</reference>
<organism evidence="2 3">
    <name type="scientific">Promicromonospora umidemergens</name>
    <dbReference type="NCBI Taxonomy" id="629679"/>
    <lineage>
        <taxon>Bacteria</taxon>
        <taxon>Bacillati</taxon>
        <taxon>Actinomycetota</taxon>
        <taxon>Actinomycetes</taxon>
        <taxon>Micrococcales</taxon>
        <taxon>Promicromonosporaceae</taxon>
        <taxon>Promicromonospora</taxon>
    </lineage>
</organism>
<dbReference type="Proteomes" id="UP001500843">
    <property type="component" value="Unassembled WGS sequence"/>
</dbReference>
<evidence type="ECO:0000313" key="2">
    <source>
        <dbReference type="EMBL" id="GAA4721261.1"/>
    </source>
</evidence>
<dbReference type="SUPFAM" id="SSF55729">
    <property type="entry name" value="Acyl-CoA N-acyltransferases (Nat)"/>
    <property type="match status" value="1"/>
</dbReference>
<gene>
    <name evidence="2" type="ORF">GCM10023198_51830</name>
</gene>
<feature type="domain" description="N-acetyltransferase" evidence="1">
    <location>
        <begin position="16"/>
        <end position="169"/>
    </location>
</feature>
<proteinExistence type="predicted"/>
<protein>
    <recommendedName>
        <fullName evidence="1">N-acetyltransferase domain-containing protein</fullName>
    </recommendedName>
</protein>
<keyword evidence="3" id="KW-1185">Reference proteome</keyword>
<evidence type="ECO:0000259" key="1">
    <source>
        <dbReference type="PROSITE" id="PS51186"/>
    </source>
</evidence>
<accession>A0ABP8Y3N5</accession>
<dbReference type="PROSITE" id="PS51186">
    <property type="entry name" value="GNAT"/>
    <property type="match status" value="1"/>
</dbReference>
<dbReference type="Pfam" id="PF00583">
    <property type="entry name" value="Acetyltransf_1"/>
    <property type="match status" value="1"/>
</dbReference>
<name>A0ABP8Y3N5_9MICO</name>
<dbReference type="EMBL" id="BAABHM010000035">
    <property type="protein sequence ID" value="GAA4721261.1"/>
    <property type="molecule type" value="Genomic_DNA"/>
</dbReference>